<evidence type="ECO:0000256" key="1">
    <source>
        <dbReference type="SAM" id="MobiDB-lite"/>
    </source>
</evidence>
<feature type="compositionally biased region" description="Basic residues" evidence="1">
    <location>
        <begin position="2209"/>
        <end position="2223"/>
    </location>
</feature>
<feature type="region of interest" description="Disordered" evidence="1">
    <location>
        <begin position="493"/>
        <end position="521"/>
    </location>
</feature>
<accession>A0A9W6EXN8</accession>
<feature type="region of interest" description="Disordered" evidence="1">
    <location>
        <begin position="1834"/>
        <end position="1966"/>
    </location>
</feature>
<feature type="compositionally biased region" description="Low complexity" evidence="1">
    <location>
        <begin position="2224"/>
        <end position="2236"/>
    </location>
</feature>
<name>A0A9W6EXN8_9CHLO</name>
<keyword evidence="3" id="KW-1185">Reference proteome</keyword>
<feature type="compositionally biased region" description="Pro residues" evidence="1">
    <location>
        <begin position="218"/>
        <end position="229"/>
    </location>
</feature>
<dbReference type="EMBL" id="BRXU01000002">
    <property type="protein sequence ID" value="GLC49123.1"/>
    <property type="molecule type" value="Genomic_DNA"/>
</dbReference>
<feature type="compositionally biased region" description="Gly residues" evidence="1">
    <location>
        <begin position="1116"/>
        <end position="1126"/>
    </location>
</feature>
<feature type="compositionally biased region" description="Low complexity" evidence="1">
    <location>
        <begin position="561"/>
        <end position="590"/>
    </location>
</feature>
<feature type="region of interest" description="Disordered" evidence="1">
    <location>
        <begin position="620"/>
        <end position="651"/>
    </location>
</feature>
<feature type="compositionally biased region" description="Basic and acidic residues" evidence="1">
    <location>
        <begin position="1497"/>
        <end position="1519"/>
    </location>
</feature>
<feature type="compositionally biased region" description="Low complexity" evidence="1">
    <location>
        <begin position="77"/>
        <end position="89"/>
    </location>
</feature>
<feature type="compositionally biased region" description="Gly residues" evidence="1">
    <location>
        <begin position="790"/>
        <end position="800"/>
    </location>
</feature>
<evidence type="ECO:0000313" key="3">
    <source>
        <dbReference type="Proteomes" id="UP001165080"/>
    </source>
</evidence>
<feature type="compositionally biased region" description="Polar residues" evidence="1">
    <location>
        <begin position="918"/>
        <end position="934"/>
    </location>
</feature>
<feature type="region of interest" description="Disordered" evidence="1">
    <location>
        <begin position="1"/>
        <end position="97"/>
    </location>
</feature>
<feature type="compositionally biased region" description="Acidic residues" evidence="1">
    <location>
        <begin position="289"/>
        <end position="300"/>
    </location>
</feature>
<feature type="compositionally biased region" description="Acidic residues" evidence="1">
    <location>
        <begin position="639"/>
        <end position="649"/>
    </location>
</feature>
<feature type="region of interest" description="Disordered" evidence="1">
    <location>
        <begin position="782"/>
        <end position="952"/>
    </location>
</feature>
<feature type="region of interest" description="Disordered" evidence="1">
    <location>
        <begin position="542"/>
        <end position="595"/>
    </location>
</feature>
<feature type="region of interest" description="Disordered" evidence="1">
    <location>
        <begin position="136"/>
        <end position="173"/>
    </location>
</feature>
<feature type="compositionally biased region" description="Low complexity" evidence="1">
    <location>
        <begin position="2296"/>
        <end position="2313"/>
    </location>
</feature>
<gene>
    <name evidence="2" type="primary">PLEST006607</name>
    <name evidence="2" type="ORF">PLESTB_000185000</name>
</gene>
<dbReference type="Proteomes" id="UP001165080">
    <property type="component" value="Unassembled WGS sequence"/>
</dbReference>
<feature type="compositionally biased region" description="Low complexity" evidence="1">
    <location>
        <begin position="620"/>
        <end position="635"/>
    </location>
</feature>
<feature type="region of interest" description="Disordered" evidence="1">
    <location>
        <begin position="326"/>
        <end position="348"/>
    </location>
</feature>
<feature type="region of interest" description="Disordered" evidence="1">
    <location>
        <begin position="2283"/>
        <end position="2337"/>
    </location>
</feature>
<feature type="compositionally biased region" description="Low complexity" evidence="1">
    <location>
        <begin position="2147"/>
        <end position="2159"/>
    </location>
</feature>
<feature type="compositionally biased region" description="Acidic residues" evidence="1">
    <location>
        <begin position="1439"/>
        <end position="1457"/>
    </location>
</feature>
<organism evidence="2 3">
    <name type="scientific">Pleodorina starrii</name>
    <dbReference type="NCBI Taxonomy" id="330485"/>
    <lineage>
        <taxon>Eukaryota</taxon>
        <taxon>Viridiplantae</taxon>
        <taxon>Chlorophyta</taxon>
        <taxon>core chlorophytes</taxon>
        <taxon>Chlorophyceae</taxon>
        <taxon>CS clade</taxon>
        <taxon>Chlamydomonadales</taxon>
        <taxon>Volvocaceae</taxon>
        <taxon>Pleodorina</taxon>
    </lineage>
</organism>
<feature type="region of interest" description="Disordered" evidence="1">
    <location>
        <begin position="1385"/>
        <end position="1525"/>
    </location>
</feature>
<feature type="compositionally biased region" description="Acidic residues" evidence="1">
    <location>
        <begin position="511"/>
        <end position="521"/>
    </location>
</feature>
<feature type="region of interest" description="Disordered" evidence="1">
    <location>
        <begin position="1100"/>
        <end position="1126"/>
    </location>
</feature>
<feature type="compositionally biased region" description="Low complexity" evidence="1">
    <location>
        <begin position="58"/>
        <end position="69"/>
    </location>
</feature>
<sequence length="2447" mass="251619">MMLNLRSSAAAAAPVPVPTWQDARREPRGYDDDEYHEYGQRQVQSGSALPRAALDHPSGSASASGRALAPQGIDLTSGAGASSGPVPGSRNGGGGFQRAYVEDEHAGEVFFEGGAGLDPAALAAAMARALAAHGMALPPAPPPPPLLQRSGPQSNQPGPHRTGGAYPTAAAPPPPLPLPLLEWAAAGLPAHGLDGSVANGPPLHLRGAKGQAMRLVLTPPPRLPQPQPQLLPQAAEPSAHSQQLQQLPGHDGSGRGFAGSSGRDGVPQLSLRPEGAAAAAASGGRRPDDADDDDYDDDDNDAALAWQNAAATLAAAAAGQHVLAQAHARPRAKAPAGVSAAEPRQHRGAVAAAPYEGTRGQPPAPAAADSWLTAVLLIPRAFVCRGIPDARPGERFPVVLTVNDGRGGAAAAERGGGGLTEAAAAAASGHYPGALVVQRDGSGVLAEGQVSEAIARYQGWATVGWTVAQLSESLGGVYWVEWRVRKPPALPVAAAPPATHLRGCGDGDGGGGEEEQGGEDEEALVAALQALVRQQQALQEQLARVQTRRGSQPPPLPPQQQPLLLQQQPQRPAWQQQQQRPQQPHPLLQQQREEEEVVEKQQQRLWKQLQNQLQRLQQGQGQGQWGQQQQRWQRQATDWEAEADEEAEEWGAGGGALAHDLGLQQRYLQQHQQQSLHGLALPATAVGHAAAGAVRHGSLRRNADGSTPPLVPLFECSSSLAARYGRATSQVAGAAEPFPGSPRPLWQGADGSGPFLQGLRCDGAAAPAAAGTQVYDAGVRHGMDGRVRHGGGGGEGGGSPGVSSLGREAAAGGGASDSILLPPPRRSVQQMMSVGRPPAAAAAADDTRARPSSAPTQSHRDPQSVAATAAATAAAASVEQDDDVSRRDPQPHADADAPPGGAAAGSAWMELGEGSDVRQAQQAPTPAMSPSGTNGADAPDGSAEPDRVVARSAPRQMSRYLTSGEIRILFTERDSRVLCSPPCGLLLSLQMFLDGRPLGPPQEAQLCRYNSSSPRYLTSVPSQELTSPPIPWKRLADTSIQYRRTQSGRLQLWATRGGGGAAAAGGVLQLTAKAAAAMPSLVTFKPAGLRRAAWLAAAGGGAETDRDADGDDGDSDGGAGPLPSGGGGAAAAAGYTAAAMGAPPGQRVDWGVEAVTRDRAGAGGPGPAAAVVSAAAQLPLGALGTFMAGRGGGCGGGGHGDGEDTAAQAAAARRALALLAATAVKSEQDCHLAAAGPAPEPNGLNYQIPSGEIRAGLDVSAAARVGCNGPEQEPSYCTEVLVACPPRSLSRYVTKAELELLVGPDVYEQLCGGNKMTNVRVMFEVNGRRLPEVFIADIERYNASSPFYLKAASGRGVDGLPWRSIPPSATVQWRRMADNTLVLAQVSNPSAGRSRSSNGRDGGGSQHRAARRSSGGARRRGGGGGGGRGRRRRSADGDTNSEDEMAYDEYGSEDSDTDAPAARKRRRRLHRGSEALGWDVQLRPSYDSAATGSGGADDQRRRSEADAHPQGRPAPDDHTAAAAAAAAQPGDALVATPSAAAAAAAPAAAASGLGVLIGSASAPPQQVGPAGDAAGSGGGGGGGGSSFISRIVATNLYIGRRQLQALYGTGFKADTRSDMRLSLNGALMPELYHVQWKEGCHKGSFYPKGAPLGQLRGRFLQGIHWLDEQRNLLVAISWDQPPDDWPVRRRRMTAAGAAGAAGAAAKPRRWLWQRQAERSKKREEGDAATAEAAAAGLGWEVSGGFGRLLCVGERAGGGGGGSGGRLSCAGPASDSLSGRSADPEEALAMEDEGAAAAAAATATAEALAWLRAGRQATAAERGCAAVGEMEGCAPALDRGAGSGAAEGPEEEEEEQEQADGKGGQRREDCEEEPRRVRCGSGEAAPGVAAAAASKEDRGPAGATRVSRGAQLQHPELELEPARGNTAGVLPGDAAAEDGSPVGPVMAGSPRTKRRREAVMAAGGAGEAAGWMAAEGLAEDEAARRKCRVTEWVGAVDGVASERHQAHPQHQQQQQQQQEAPPPQQQQQQQAGASVFDRASFNKASPVDSDGGARDFASVAAATTCVDAAGCRAAAAAVATERKRSWPGCGGGGGGGSGGALAAVHSFGGSGGLGNSGEECSKDACLDPLSPADSPPLLPPPSERRDAPTPTAATSAAAAPTAAADAAAAGAGATQRRLGSAAHGPAAQVLQLPARDCGVARVSCRDMQTSHHHHHHRRPHHHHQQQYQHQHQPQHPQRQQHHHQTSEQLLNGKTTSAAGEHLDEGRLPQQSGAPAPLLGAVQQSCPAPQEDRLGGPVTASADGGVSAAAEGAVSPRLQGGGEEEEEEEEEEGDSREATEELVIRTMPWISMHLAQKWYPEAVLSASQAPHPVQVAIEADGVLQPERYPAQLKSYPYNNSVFLPGLPVKLVRGMIRIGWRKLPDRTLVLIVRSANPGDSASPSAAQQQQ</sequence>
<reference evidence="2 3" key="1">
    <citation type="journal article" date="2023" name="Commun. Biol.">
        <title>Reorganization of the ancestral sex-determining regions during the evolution of trioecy in Pleodorina starrii.</title>
        <authorList>
            <person name="Takahashi K."/>
            <person name="Suzuki S."/>
            <person name="Kawai-Toyooka H."/>
            <person name="Yamamoto K."/>
            <person name="Hamaji T."/>
            <person name="Ootsuki R."/>
            <person name="Yamaguchi H."/>
            <person name="Kawachi M."/>
            <person name="Higashiyama T."/>
            <person name="Nozaki H."/>
        </authorList>
    </citation>
    <scope>NUCLEOTIDE SEQUENCE [LARGE SCALE GENOMIC DNA]</scope>
    <source>
        <strain evidence="2 3">NIES-4479</strain>
    </source>
</reference>
<feature type="compositionally biased region" description="Low complexity" evidence="1">
    <location>
        <begin position="1883"/>
        <end position="1892"/>
    </location>
</feature>
<feature type="region of interest" description="Disordered" evidence="1">
    <location>
        <begin position="1757"/>
        <end position="1791"/>
    </location>
</feature>
<feature type="region of interest" description="Disordered" evidence="1">
    <location>
        <begin position="2117"/>
        <end position="2159"/>
    </location>
</feature>
<feature type="compositionally biased region" description="Low complexity" evidence="1">
    <location>
        <begin position="2007"/>
        <end position="2030"/>
    </location>
</feature>
<evidence type="ECO:0000313" key="2">
    <source>
        <dbReference type="EMBL" id="GLC49123.1"/>
    </source>
</evidence>
<feature type="region of interest" description="Disordered" evidence="1">
    <location>
        <begin position="2205"/>
        <end position="2247"/>
    </location>
</feature>
<feature type="region of interest" description="Disordered" evidence="1">
    <location>
        <begin position="217"/>
        <end position="300"/>
    </location>
</feature>
<feature type="region of interest" description="Disordered" evidence="1">
    <location>
        <begin position="1998"/>
        <end position="2034"/>
    </location>
</feature>
<feature type="compositionally biased region" description="Basic and acidic residues" evidence="1">
    <location>
        <begin position="883"/>
        <end position="895"/>
    </location>
</feature>
<feature type="compositionally biased region" description="Low complexity" evidence="1">
    <location>
        <begin position="836"/>
        <end position="854"/>
    </location>
</feature>
<feature type="compositionally biased region" description="Acidic residues" evidence="1">
    <location>
        <begin position="1847"/>
        <end position="1857"/>
    </location>
</feature>
<feature type="compositionally biased region" description="Low complexity" evidence="1">
    <location>
        <begin position="1390"/>
        <end position="1399"/>
    </location>
</feature>
<feature type="compositionally biased region" description="Acidic residues" evidence="1">
    <location>
        <begin position="2320"/>
        <end position="2332"/>
    </location>
</feature>
<feature type="compositionally biased region" description="Acidic residues" evidence="1">
    <location>
        <begin position="1106"/>
        <end position="1115"/>
    </location>
</feature>
<comment type="caution">
    <text evidence="2">The sequence shown here is derived from an EMBL/GenBank/DDBJ whole genome shotgun (WGS) entry which is preliminary data.</text>
</comment>
<feature type="compositionally biased region" description="Low complexity" evidence="1">
    <location>
        <begin position="896"/>
        <end position="907"/>
    </location>
</feature>
<proteinExistence type="predicted"/>
<protein>
    <submittedName>
        <fullName evidence="2">Uncharacterized protein</fullName>
    </submittedName>
</protein>
<feature type="compositionally biased region" description="Low complexity" evidence="1">
    <location>
        <begin position="866"/>
        <end position="876"/>
    </location>
</feature>
<feature type="compositionally biased region" description="Basic and acidic residues" evidence="1">
    <location>
        <begin position="1858"/>
        <end position="1875"/>
    </location>
</feature>